<evidence type="ECO:0000313" key="1">
    <source>
        <dbReference type="EMBL" id="JAD48209.1"/>
    </source>
</evidence>
<protein>
    <submittedName>
        <fullName evidence="1">Uncharacterized protein</fullName>
    </submittedName>
</protein>
<proteinExistence type="predicted"/>
<reference evidence="1" key="1">
    <citation type="submission" date="2014-09" db="EMBL/GenBank/DDBJ databases">
        <authorList>
            <person name="Magalhaes I.L.F."/>
            <person name="Oliveira U."/>
            <person name="Santos F.R."/>
            <person name="Vidigal T.H.D.A."/>
            <person name="Brescovit A.D."/>
            <person name="Santos A.J."/>
        </authorList>
    </citation>
    <scope>NUCLEOTIDE SEQUENCE</scope>
    <source>
        <tissue evidence="1">Shoot tissue taken approximately 20 cm above the soil surface</tissue>
    </source>
</reference>
<accession>A0A0A9A958</accession>
<name>A0A0A9A958_ARUDO</name>
<dbReference type="EMBL" id="GBRH01249686">
    <property type="protein sequence ID" value="JAD48209.1"/>
    <property type="molecule type" value="Transcribed_RNA"/>
</dbReference>
<sequence>MVQCIYSGTPIFVIVICNSNISRKF</sequence>
<reference evidence="1" key="2">
    <citation type="journal article" date="2015" name="Data Brief">
        <title>Shoot transcriptome of the giant reed, Arundo donax.</title>
        <authorList>
            <person name="Barrero R.A."/>
            <person name="Guerrero F.D."/>
            <person name="Moolhuijzen P."/>
            <person name="Goolsby J.A."/>
            <person name="Tidwell J."/>
            <person name="Bellgard S.E."/>
            <person name="Bellgard M.I."/>
        </authorList>
    </citation>
    <scope>NUCLEOTIDE SEQUENCE</scope>
    <source>
        <tissue evidence="1">Shoot tissue taken approximately 20 cm above the soil surface</tissue>
    </source>
</reference>
<dbReference type="AlphaFoldDB" id="A0A0A9A958"/>
<organism evidence="1">
    <name type="scientific">Arundo donax</name>
    <name type="common">Giant reed</name>
    <name type="synonym">Donax arundinaceus</name>
    <dbReference type="NCBI Taxonomy" id="35708"/>
    <lineage>
        <taxon>Eukaryota</taxon>
        <taxon>Viridiplantae</taxon>
        <taxon>Streptophyta</taxon>
        <taxon>Embryophyta</taxon>
        <taxon>Tracheophyta</taxon>
        <taxon>Spermatophyta</taxon>
        <taxon>Magnoliopsida</taxon>
        <taxon>Liliopsida</taxon>
        <taxon>Poales</taxon>
        <taxon>Poaceae</taxon>
        <taxon>PACMAD clade</taxon>
        <taxon>Arundinoideae</taxon>
        <taxon>Arundineae</taxon>
        <taxon>Arundo</taxon>
    </lineage>
</organism>